<comment type="caution">
    <text evidence="3">The sequence shown here is derived from an EMBL/GenBank/DDBJ whole genome shotgun (WGS) entry which is preliminary data.</text>
</comment>
<dbReference type="Pfam" id="PF05699">
    <property type="entry name" value="Dimer_Tnp_hAT"/>
    <property type="match status" value="1"/>
</dbReference>
<reference evidence="3" key="1">
    <citation type="submission" date="2022-12" db="EMBL/GenBank/DDBJ databases">
        <title>Chromosome-level genome assembly of the bean flower thrips Megalurothrips usitatus.</title>
        <authorList>
            <person name="Ma L."/>
            <person name="Liu Q."/>
            <person name="Li H."/>
            <person name="Cai W."/>
        </authorList>
    </citation>
    <scope>NUCLEOTIDE SEQUENCE</scope>
    <source>
        <strain evidence="3">Cailab_2022a</strain>
    </source>
</reference>
<sequence length="853" mass="94970">MASGGSAGAGRKRPQPQVTLHSFFAKKKTGERELDANGDGVEGAGVAVERGAAASVSACARPHASGDDGYGCSVPVATVPVEIESGEGYNGLRGDIGHHIGKKRPDDFTVFKILTAEQVTLDANNLPYSLHKKQNKIEKRYLNQDHLKKFKGWLVYSPAKEGLFCKFCPFFVPGKVRGGVALKGLVTEPVKNYAKILGTDGTLESHSRTAYHMDAVLAGQDFLHTFKNPNGEISNQLETRRLADLEEKKVLVKKIIETIILCGRQNFALRGHRDSGKLTLDSPDHNDGNLRSLLRFRASVGDDVLKQKISDGNSKLKYVSPTHQNEFIHFCGQEIQSSIRTKVLAARFFAIMFDESPDISHISQMSLVLRYVDCTDPKKIEVREDFVMFIDARQAAADMLIAAEEERGENEEAYLDDDLREEDDNRRRCSEPILSGEVIGKVAIKAVVEVLGLDMDNCVAVSTDSCSVMMSEAKGAVAQVLKVAKHAVKTPCGSHTLNNSLSQSSKVQHVKTTSTVIQHTSTFMNSSSKRNYLVREILKKSGMPKLCETRFIERHDAYLLFRDNISSVVEVLQEVMGWRESKASADAQSLILSITNPAFVVTLVCISSEHINDVISSLEEKRRQADENFSVLFLEAVEILEKIGGEMKTPRVFRRSRPGHPADDDPETYFRQSVYIPILDAISEDIRERFCEDTLQAYGLSCLLPKFLLSSEFLAEAREKQSGAIAAKYWSLFASSERSFLQMFRAELNLWQRKWSRVDKADIPVNVVASIEACDSQMFPLVSGLLRILCTLPSSTCTAERSFSTLRRLKTYLRNTMIADRLTGLSLLNIHRGIAVSTDAVLERFLKSEKRRL</sequence>
<dbReference type="InterPro" id="IPR052958">
    <property type="entry name" value="IFN-induced_PKR_regulator"/>
</dbReference>
<evidence type="ECO:0000259" key="1">
    <source>
        <dbReference type="Pfam" id="PF05699"/>
    </source>
</evidence>
<dbReference type="Pfam" id="PF14291">
    <property type="entry name" value="DUF4371"/>
    <property type="match status" value="1"/>
</dbReference>
<gene>
    <name evidence="3" type="ORF">ONE63_011117</name>
</gene>
<protein>
    <recommendedName>
        <fullName evidence="5">52 kDa repressor of the inhibitor of the protein kinase-like</fullName>
    </recommendedName>
</protein>
<dbReference type="AlphaFoldDB" id="A0AAV7XH07"/>
<proteinExistence type="predicted"/>
<dbReference type="PANTHER" id="PTHR46289">
    <property type="entry name" value="52 KDA REPRESSOR OF THE INHIBITOR OF THE PROTEIN KINASE-LIKE PROTEIN-RELATED"/>
    <property type="match status" value="1"/>
</dbReference>
<organism evidence="3 4">
    <name type="scientific">Megalurothrips usitatus</name>
    <name type="common">bean blossom thrips</name>
    <dbReference type="NCBI Taxonomy" id="439358"/>
    <lineage>
        <taxon>Eukaryota</taxon>
        <taxon>Metazoa</taxon>
        <taxon>Ecdysozoa</taxon>
        <taxon>Arthropoda</taxon>
        <taxon>Hexapoda</taxon>
        <taxon>Insecta</taxon>
        <taxon>Pterygota</taxon>
        <taxon>Neoptera</taxon>
        <taxon>Paraneoptera</taxon>
        <taxon>Thysanoptera</taxon>
        <taxon>Terebrantia</taxon>
        <taxon>Thripoidea</taxon>
        <taxon>Thripidae</taxon>
        <taxon>Megalurothrips</taxon>
    </lineage>
</organism>
<evidence type="ECO:0000313" key="3">
    <source>
        <dbReference type="EMBL" id="KAJ1524633.1"/>
    </source>
</evidence>
<keyword evidence="4" id="KW-1185">Reference proteome</keyword>
<dbReference type="Proteomes" id="UP001075354">
    <property type="component" value="Chromosome 9"/>
</dbReference>
<dbReference type="InterPro" id="IPR025398">
    <property type="entry name" value="DUF4371"/>
</dbReference>
<dbReference type="GO" id="GO:0046983">
    <property type="term" value="F:protein dimerization activity"/>
    <property type="evidence" value="ECO:0007669"/>
    <property type="project" value="InterPro"/>
</dbReference>
<dbReference type="PANTHER" id="PTHR46289:SF14">
    <property type="entry name" value="DUF4371 DOMAIN-CONTAINING PROTEIN"/>
    <property type="match status" value="1"/>
</dbReference>
<feature type="domain" description="HAT C-terminal dimerisation" evidence="1">
    <location>
        <begin position="747"/>
        <end position="832"/>
    </location>
</feature>
<accession>A0AAV7XH07</accession>
<dbReference type="EMBL" id="JAPTSV010000009">
    <property type="protein sequence ID" value="KAJ1524633.1"/>
    <property type="molecule type" value="Genomic_DNA"/>
</dbReference>
<evidence type="ECO:0000313" key="4">
    <source>
        <dbReference type="Proteomes" id="UP001075354"/>
    </source>
</evidence>
<dbReference type="InterPro" id="IPR008906">
    <property type="entry name" value="HATC_C_dom"/>
</dbReference>
<evidence type="ECO:0000259" key="2">
    <source>
        <dbReference type="Pfam" id="PF14291"/>
    </source>
</evidence>
<feature type="domain" description="DUF4371" evidence="2">
    <location>
        <begin position="264"/>
        <end position="396"/>
    </location>
</feature>
<dbReference type="SUPFAM" id="SSF53098">
    <property type="entry name" value="Ribonuclease H-like"/>
    <property type="match status" value="1"/>
</dbReference>
<dbReference type="InterPro" id="IPR012337">
    <property type="entry name" value="RNaseH-like_sf"/>
</dbReference>
<name>A0AAV7XH07_9NEOP</name>
<evidence type="ECO:0008006" key="5">
    <source>
        <dbReference type="Google" id="ProtNLM"/>
    </source>
</evidence>